<dbReference type="SUPFAM" id="SSF57850">
    <property type="entry name" value="RING/U-box"/>
    <property type="match status" value="1"/>
</dbReference>
<evidence type="ECO:0000256" key="9">
    <source>
        <dbReference type="ARBA" id="ARBA00023242"/>
    </source>
</evidence>
<evidence type="ECO:0000313" key="12">
    <source>
        <dbReference type="Proteomes" id="UP000305067"/>
    </source>
</evidence>
<evidence type="ECO:0000259" key="10">
    <source>
        <dbReference type="Pfam" id="PF11789"/>
    </source>
</evidence>
<feature type="domain" description="SP-RING-type" evidence="10">
    <location>
        <begin position="144"/>
        <end position="202"/>
    </location>
</feature>
<evidence type="ECO:0000256" key="7">
    <source>
        <dbReference type="ARBA" id="ARBA00022786"/>
    </source>
</evidence>
<dbReference type="GO" id="GO:0030915">
    <property type="term" value="C:Smc5-Smc6 complex"/>
    <property type="evidence" value="ECO:0007669"/>
    <property type="project" value="InterPro"/>
</dbReference>
<reference evidence="11 12" key="1">
    <citation type="journal article" date="2019" name="Nat. Ecol. Evol.">
        <title>Megaphylogeny resolves global patterns of mushroom evolution.</title>
        <authorList>
            <person name="Varga T."/>
            <person name="Krizsan K."/>
            <person name="Foldi C."/>
            <person name="Dima B."/>
            <person name="Sanchez-Garcia M."/>
            <person name="Sanchez-Ramirez S."/>
            <person name="Szollosi G.J."/>
            <person name="Szarkandi J.G."/>
            <person name="Papp V."/>
            <person name="Albert L."/>
            <person name="Andreopoulos W."/>
            <person name="Angelini C."/>
            <person name="Antonin V."/>
            <person name="Barry K.W."/>
            <person name="Bougher N.L."/>
            <person name="Buchanan P."/>
            <person name="Buyck B."/>
            <person name="Bense V."/>
            <person name="Catcheside P."/>
            <person name="Chovatia M."/>
            <person name="Cooper J."/>
            <person name="Damon W."/>
            <person name="Desjardin D."/>
            <person name="Finy P."/>
            <person name="Geml J."/>
            <person name="Haridas S."/>
            <person name="Hughes K."/>
            <person name="Justo A."/>
            <person name="Karasinski D."/>
            <person name="Kautmanova I."/>
            <person name="Kiss B."/>
            <person name="Kocsube S."/>
            <person name="Kotiranta H."/>
            <person name="LaButti K.M."/>
            <person name="Lechner B.E."/>
            <person name="Liimatainen K."/>
            <person name="Lipzen A."/>
            <person name="Lukacs Z."/>
            <person name="Mihaltcheva S."/>
            <person name="Morgado L.N."/>
            <person name="Niskanen T."/>
            <person name="Noordeloos M.E."/>
            <person name="Ohm R.A."/>
            <person name="Ortiz-Santana B."/>
            <person name="Ovrebo C."/>
            <person name="Racz N."/>
            <person name="Riley R."/>
            <person name="Savchenko A."/>
            <person name="Shiryaev A."/>
            <person name="Soop K."/>
            <person name="Spirin V."/>
            <person name="Szebenyi C."/>
            <person name="Tomsovsky M."/>
            <person name="Tulloss R.E."/>
            <person name="Uehling J."/>
            <person name="Grigoriev I.V."/>
            <person name="Vagvolgyi C."/>
            <person name="Papp T."/>
            <person name="Martin F.M."/>
            <person name="Miettinen O."/>
            <person name="Hibbett D.S."/>
            <person name="Nagy L.G."/>
        </authorList>
    </citation>
    <scope>NUCLEOTIDE SEQUENCE [LARGE SCALE GENOMIC DNA]</scope>
    <source>
        <strain evidence="11 12">CBS 309.79</strain>
    </source>
</reference>
<dbReference type="STRING" id="1884261.A0A5C3QIH2"/>
<evidence type="ECO:0000256" key="5">
    <source>
        <dbReference type="ARBA" id="ARBA00022723"/>
    </source>
</evidence>
<dbReference type="InterPro" id="IPR004181">
    <property type="entry name" value="Znf_MIZ"/>
</dbReference>
<dbReference type="EMBL" id="ML178824">
    <property type="protein sequence ID" value="TFL01855.1"/>
    <property type="molecule type" value="Genomic_DNA"/>
</dbReference>
<dbReference type="GO" id="GO:0008270">
    <property type="term" value="F:zinc ion binding"/>
    <property type="evidence" value="ECO:0007669"/>
    <property type="project" value="UniProtKB-KW"/>
</dbReference>
<organism evidence="11 12">
    <name type="scientific">Pterulicium gracile</name>
    <dbReference type="NCBI Taxonomy" id="1884261"/>
    <lineage>
        <taxon>Eukaryota</taxon>
        <taxon>Fungi</taxon>
        <taxon>Dikarya</taxon>
        <taxon>Basidiomycota</taxon>
        <taxon>Agaricomycotina</taxon>
        <taxon>Agaricomycetes</taxon>
        <taxon>Agaricomycetidae</taxon>
        <taxon>Agaricales</taxon>
        <taxon>Pleurotineae</taxon>
        <taxon>Pterulaceae</taxon>
        <taxon>Pterulicium</taxon>
    </lineage>
</organism>
<comment type="pathway">
    <text evidence="2">Protein modification; protein sumoylation.</text>
</comment>
<evidence type="ECO:0000256" key="3">
    <source>
        <dbReference type="ARBA" id="ARBA00008212"/>
    </source>
</evidence>
<evidence type="ECO:0000256" key="8">
    <source>
        <dbReference type="ARBA" id="ARBA00022833"/>
    </source>
</evidence>
<dbReference type="Gene3D" id="3.30.40.10">
    <property type="entry name" value="Zinc/RING finger domain, C3HC4 (zinc finger)"/>
    <property type="match status" value="1"/>
</dbReference>
<comment type="similarity">
    <text evidence="3">Belongs to the NSE2 family.</text>
</comment>
<dbReference type="OrthoDB" id="26899at2759"/>
<keyword evidence="8" id="KW-0862">Zinc</keyword>
<keyword evidence="9" id="KW-0539">Nucleus</keyword>
<dbReference type="Pfam" id="PF11789">
    <property type="entry name" value="zf-Nse"/>
    <property type="match status" value="1"/>
</dbReference>
<keyword evidence="7" id="KW-0833">Ubl conjugation pathway</keyword>
<dbReference type="CDD" id="cd16651">
    <property type="entry name" value="SPL-RING_NSE2"/>
    <property type="match status" value="1"/>
</dbReference>
<evidence type="ECO:0000256" key="6">
    <source>
        <dbReference type="ARBA" id="ARBA00022771"/>
    </source>
</evidence>
<dbReference type="GO" id="GO:0000724">
    <property type="term" value="P:double-strand break repair via homologous recombination"/>
    <property type="evidence" value="ECO:0007669"/>
    <property type="project" value="InterPro"/>
</dbReference>
<dbReference type="InterPro" id="IPR026846">
    <property type="entry name" value="Nse2(Mms21)"/>
</dbReference>
<dbReference type="Proteomes" id="UP000305067">
    <property type="component" value="Unassembled WGS sequence"/>
</dbReference>
<sequence length="242" mass="27699">MISRLVSSTLTRLRSTRCMPVVQMRNCARPKEWMQDLEELDKLLKDVIDIQSEMSTHESILREIQAKGLEGNKIENVATRYIEASKEKIEEYKARTSRQKYGRHDLYSSFRETVWSAQNADENAGMPPINDFIPKEDGDDSDDDDIEIGGITQQTKCPLSLQPLEDPMSSSVCKHSFDAKTLRDFFQDARGAQLACPVTGCDKRFALKDCFLDEDLKQKVKIALKRRKKRQADDSDDAEEID</sequence>
<comment type="subcellular location">
    <subcellularLocation>
        <location evidence="1">Nucleus</location>
    </subcellularLocation>
</comment>
<dbReference type="UniPathway" id="UPA00886"/>
<dbReference type="GO" id="GO:0005634">
    <property type="term" value="C:nucleus"/>
    <property type="evidence" value="ECO:0007669"/>
    <property type="project" value="UniProtKB-SubCell"/>
</dbReference>
<dbReference type="GO" id="GO:0061665">
    <property type="term" value="F:SUMO ligase activity"/>
    <property type="evidence" value="ECO:0007669"/>
    <property type="project" value="TreeGrafter"/>
</dbReference>
<accession>A0A5C3QIH2</accession>
<dbReference type="AlphaFoldDB" id="A0A5C3QIH2"/>
<keyword evidence="12" id="KW-1185">Reference proteome</keyword>
<evidence type="ECO:0000313" key="11">
    <source>
        <dbReference type="EMBL" id="TFL01855.1"/>
    </source>
</evidence>
<keyword evidence="6" id="KW-0863">Zinc-finger</keyword>
<name>A0A5C3QIH2_9AGAR</name>
<keyword evidence="5" id="KW-0479">Metal-binding</keyword>
<evidence type="ECO:0000256" key="4">
    <source>
        <dbReference type="ARBA" id="ARBA00022679"/>
    </source>
</evidence>
<protein>
    <recommendedName>
        <fullName evidence="10">SP-RING-type domain-containing protein</fullName>
    </recommendedName>
</protein>
<gene>
    <name evidence="11" type="ORF">BDV98DRAFT_71364</name>
</gene>
<proteinExistence type="inferred from homology"/>
<evidence type="ECO:0000256" key="1">
    <source>
        <dbReference type="ARBA" id="ARBA00004123"/>
    </source>
</evidence>
<dbReference type="InterPro" id="IPR013083">
    <property type="entry name" value="Znf_RING/FYVE/PHD"/>
</dbReference>
<keyword evidence="4" id="KW-0808">Transferase</keyword>
<dbReference type="PANTHER" id="PTHR21330:SF1">
    <property type="entry name" value="E3 SUMO-PROTEIN LIGASE NSE2"/>
    <property type="match status" value="1"/>
</dbReference>
<evidence type="ECO:0000256" key="2">
    <source>
        <dbReference type="ARBA" id="ARBA00004718"/>
    </source>
</evidence>
<dbReference type="PANTHER" id="PTHR21330">
    <property type="entry name" value="E3 SUMO-PROTEIN LIGASE NSE2"/>
    <property type="match status" value="1"/>
</dbReference>
<dbReference type="GO" id="GO:0016925">
    <property type="term" value="P:protein sumoylation"/>
    <property type="evidence" value="ECO:0007669"/>
    <property type="project" value="UniProtKB-UniPathway"/>
</dbReference>